<reference evidence="2" key="1">
    <citation type="submission" date="2020-01" db="EMBL/GenBank/DDBJ databases">
        <authorList>
            <consortium name="DOE Joint Genome Institute"/>
            <person name="Haridas S."/>
            <person name="Albert R."/>
            <person name="Binder M."/>
            <person name="Bloem J."/>
            <person name="Labutti K."/>
            <person name="Salamov A."/>
            <person name="Andreopoulos B."/>
            <person name="Baker S.E."/>
            <person name="Barry K."/>
            <person name="Bills G."/>
            <person name="Bluhm B.H."/>
            <person name="Cannon C."/>
            <person name="Castanera R."/>
            <person name="Culley D.E."/>
            <person name="Daum C."/>
            <person name="Ezra D."/>
            <person name="Gonzalez J.B."/>
            <person name="Henrissat B."/>
            <person name="Kuo A."/>
            <person name="Liang C."/>
            <person name="Lipzen A."/>
            <person name="Lutzoni F."/>
            <person name="Magnuson J."/>
            <person name="Mondo S."/>
            <person name="Nolan M."/>
            <person name="Ohm R."/>
            <person name="Pangilinan J."/>
            <person name="Park H.-J."/>
            <person name="Ramirez L."/>
            <person name="Alfaro M."/>
            <person name="Sun H."/>
            <person name="Tritt A."/>
            <person name="Yoshinaga Y."/>
            <person name="Zwiers L.-H."/>
            <person name="Turgeon B.G."/>
            <person name="Goodwin S.B."/>
            <person name="Spatafora J.W."/>
            <person name="Crous P.W."/>
            <person name="Grigoriev I.V."/>
        </authorList>
    </citation>
    <scope>NUCLEOTIDE SEQUENCE</scope>
    <source>
        <strain evidence="2">P77</strain>
    </source>
</reference>
<dbReference type="EMBL" id="ML975379">
    <property type="protein sequence ID" value="KAF1830921.1"/>
    <property type="molecule type" value="Genomic_DNA"/>
</dbReference>
<accession>A0A6A5K298</accession>
<evidence type="ECO:0000259" key="1">
    <source>
        <dbReference type="Pfam" id="PF01419"/>
    </source>
</evidence>
<dbReference type="AlphaFoldDB" id="A0A6A5K298"/>
<keyword evidence="3" id="KW-1185">Reference proteome</keyword>
<evidence type="ECO:0000313" key="3">
    <source>
        <dbReference type="Proteomes" id="UP000800040"/>
    </source>
</evidence>
<dbReference type="Gene3D" id="2.100.10.30">
    <property type="entry name" value="Jacalin-like lectin domain"/>
    <property type="match status" value="1"/>
</dbReference>
<evidence type="ECO:0000313" key="2">
    <source>
        <dbReference type="EMBL" id="KAF1830921.1"/>
    </source>
</evidence>
<sequence length="380" mass="43388">MSKARSPSKIALHRKRIRGWAGRPTNHIGKEPYYKTLGTQTTLIREIRVYHGDKRIWKFVFEWQSGQAQSAGSTSWATGNPRWEGFRLLDNEVITFMHVETFPQGNERSSVIGLQFQTNKGRWSPYFGRNFDQNLPQGLGRDFYSDHFITAGTVLPQGASLEDSSRRVLSYINSFALYMCGTNIGMQAIQVGMPPQENSPFTVRKLLTRLLFMQPLWNSHKTIETRKIVDMKTQTLAGQSDIGYDDYFTDADMNVLTPERLERAILQRIQLWKKSNHICAMQISVLSFLFLSFSFPRTQSSFLTWSDGVESITGDLRGSTAGAERTHTFTFEQNESVVGIEFWHSTKRVSGNLGGIYSMQFIYNIYTPKGMSSETFLGRT</sequence>
<gene>
    <name evidence="2" type="ORF">BDW02DRAFT_650272</name>
</gene>
<organism evidence="2 3">
    <name type="scientific">Decorospora gaudefroyi</name>
    <dbReference type="NCBI Taxonomy" id="184978"/>
    <lineage>
        <taxon>Eukaryota</taxon>
        <taxon>Fungi</taxon>
        <taxon>Dikarya</taxon>
        <taxon>Ascomycota</taxon>
        <taxon>Pezizomycotina</taxon>
        <taxon>Dothideomycetes</taxon>
        <taxon>Pleosporomycetidae</taxon>
        <taxon>Pleosporales</taxon>
        <taxon>Pleosporineae</taxon>
        <taxon>Pleosporaceae</taxon>
        <taxon>Decorospora</taxon>
    </lineage>
</organism>
<dbReference type="OrthoDB" id="10665087at2759"/>
<feature type="domain" description="Jacalin-type lectin" evidence="1">
    <location>
        <begin position="41"/>
        <end position="130"/>
    </location>
</feature>
<dbReference type="Pfam" id="PF01419">
    <property type="entry name" value="Jacalin"/>
    <property type="match status" value="1"/>
</dbReference>
<dbReference type="SUPFAM" id="SSF51101">
    <property type="entry name" value="Mannose-binding lectins"/>
    <property type="match status" value="1"/>
</dbReference>
<dbReference type="Proteomes" id="UP000800040">
    <property type="component" value="Unassembled WGS sequence"/>
</dbReference>
<dbReference type="InterPro" id="IPR036404">
    <property type="entry name" value="Jacalin-like_lectin_dom_sf"/>
</dbReference>
<protein>
    <recommendedName>
        <fullName evidence="1">Jacalin-type lectin domain-containing protein</fullName>
    </recommendedName>
</protein>
<dbReference type="InterPro" id="IPR001229">
    <property type="entry name" value="Jacalin-like_lectin_dom"/>
</dbReference>
<proteinExistence type="predicted"/>
<name>A0A6A5K298_9PLEO</name>